<feature type="signal peptide" evidence="4">
    <location>
        <begin position="1"/>
        <end position="32"/>
    </location>
</feature>
<dbReference type="InterPro" id="IPR000859">
    <property type="entry name" value="CUB_dom"/>
</dbReference>
<protein>
    <submittedName>
        <fullName evidence="6">TLL2 protein</fullName>
    </submittedName>
</protein>
<keyword evidence="1" id="KW-0677">Repeat</keyword>
<dbReference type="Pfam" id="PF00431">
    <property type="entry name" value="CUB"/>
    <property type="match status" value="3"/>
</dbReference>
<feature type="domain" description="CUB" evidence="5">
    <location>
        <begin position="159"/>
        <end position="281"/>
    </location>
</feature>
<feature type="domain" description="CUB" evidence="5">
    <location>
        <begin position="318"/>
        <end position="435"/>
    </location>
</feature>
<dbReference type="SUPFAM" id="SSF49854">
    <property type="entry name" value="Spermadhesin, CUB domain"/>
    <property type="match status" value="3"/>
</dbReference>
<keyword evidence="4" id="KW-0732">Signal</keyword>
<accession>A0A8J9Z8G0</accession>
<dbReference type="PROSITE" id="PS01180">
    <property type="entry name" value="CUB"/>
    <property type="match status" value="3"/>
</dbReference>
<dbReference type="EMBL" id="OV696702">
    <property type="protein sequence ID" value="CAH1248982.1"/>
    <property type="molecule type" value="Genomic_DNA"/>
</dbReference>
<dbReference type="InterPro" id="IPR035914">
    <property type="entry name" value="Sperma_CUB_dom_sf"/>
</dbReference>
<keyword evidence="7" id="KW-1185">Reference proteome</keyword>
<comment type="caution">
    <text evidence="3">Lacks conserved residue(s) required for the propagation of feature annotation.</text>
</comment>
<evidence type="ECO:0000256" key="3">
    <source>
        <dbReference type="PROSITE-ProRule" id="PRU00059"/>
    </source>
</evidence>
<dbReference type="PANTHER" id="PTHR24251:SF40">
    <property type="entry name" value="CUB DOMAIN-CONTAINING PROTEIN"/>
    <property type="match status" value="1"/>
</dbReference>
<dbReference type="FunFam" id="2.60.120.290:FF:000005">
    <property type="entry name" value="Procollagen C-endopeptidase enhancer 1"/>
    <property type="match status" value="2"/>
</dbReference>
<dbReference type="PANTHER" id="PTHR24251">
    <property type="entry name" value="OVOCHYMASE-RELATED"/>
    <property type="match status" value="1"/>
</dbReference>
<dbReference type="CDD" id="cd00041">
    <property type="entry name" value="CUB"/>
    <property type="match status" value="3"/>
</dbReference>
<proteinExistence type="predicted"/>
<dbReference type="AlphaFoldDB" id="A0A8J9Z8G0"/>
<feature type="domain" description="CUB" evidence="5">
    <location>
        <begin position="36"/>
        <end position="151"/>
    </location>
</feature>
<organism evidence="6 7">
    <name type="scientific">Branchiostoma lanceolatum</name>
    <name type="common">Common lancelet</name>
    <name type="synonym">Amphioxus lanceolatum</name>
    <dbReference type="NCBI Taxonomy" id="7740"/>
    <lineage>
        <taxon>Eukaryota</taxon>
        <taxon>Metazoa</taxon>
        <taxon>Chordata</taxon>
        <taxon>Cephalochordata</taxon>
        <taxon>Leptocardii</taxon>
        <taxon>Amphioxiformes</taxon>
        <taxon>Branchiostomatidae</taxon>
        <taxon>Branchiostoma</taxon>
    </lineage>
</organism>
<sequence length="699" mass="75150">MKKRDAQHYEGDMSLFAILLALVAFLIDGASSVCSNGGSFSTFSSQGFTTDNYPAAYPNDACEWSVTVPAGSVVLLGFSAFDVGTKFAGNCFDDYIDIFDGDSTGTLLGRYCEATIPPDLLSSSNTMTVKLTTSVFASGTHTGFSATFTASASGLGSGCNNIGTFNGETTGSFATMNYGTGNYDNSATCTWEITVSAGMYVTLSFASFDVDNFVCNGNDKVTVYSGVGTGLSDLGSYCGTNAGFGSYPPSTLASCTNEMTVVFTSDSATANTGFLATFSETASGSTCPATTTVATTTTPAPTTTTLPPTTPITYSTSCTGTGSVMTSTTGTLETMNYPNSYDSYANCTWEIQVAAVSSVSLSFDNFRVGDPNDTSCTADYVAVYDGISPNAVLLGTYCTWTTPPNVTVSSGELTVIFISDGVDNTQGFSATYTVTCIDYGASNDCPANYNYYTYHSSTYYNHSTDHSTTDYNSSSNHGCTNHHSPDNHGYTLYPCCNNNDCCNHHSCTHYNNRPNYCTTYNRSPNYCAAYNRSPNHCATYYNSTDYCTTFHCSPYNYTSDNVGTYDFTTFDGCHDFCTTVYSTTFYSAPYNFTTVDSCPNYYTAINASPDYYTSVDSTSYDYIAFHRCSYNHPAFDNGRHDSTGLNGRSYYNRATFNSGPNHHACFNGTPYNYTTFNSSANYTASYNCSSDHCTAYDDT</sequence>
<evidence type="ECO:0000256" key="2">
    <source>
        <dbReference type="ARBA" id="ARBA00023157"/>
    </source>
</evidence>
<feature type="chain" id="PRO_5035477872" evidence="4">
    <location>
        <begin position="33"/>
        <end position="699"/>
    </location>
</feature>
<dbReference type="OrthoDB" id="10009301at2759"/>
<dbReference type="Proteomes" id="UP000838412">
    <property type="component" value="Chromosome 17"/>
</dbReference>
<dbReference type="Gene3D" id="2.60.120.290">
    <property type="entry name" value="Spermadhesin, CUB domain"/>
    <property type="match status" value="3"/>
</dbReference>
<evidence type="ECO:0000313" key="7">
    <source>
        <dbReference type="Proteomes" id="UP000838412"/>
    </source>
</evidence>
<keyword evidence="2" id="KW-1015">Disulfide bond</keyword>
<name>A0A8J9Z8G0_BRALA</name>
<evidence type="ECO:0000256" key="1">
    <source>
        <dbReference type="ARBA" id="ARBA00022737"/>
    </source>
</evidence>
<evidence type="ECO:0000259" key="5">
    <source>
        <dbReference type="PROSITE" id="PS01180"/>
    </source>
</evidence>
<dbReference type="SMART" id="SM00042">
    <property type="entry name" value="CUB"/>
    <property type="match status" value="3"/>
</dbReference>
<gene>
    <name evidence="6" type="primary">TLL2</name>
    <name evidence="6" type="ORF">BLAG_LOCUS10239</name>
</gene>
<reference evidence="6" key="1">
    <citation type="submission" date="2022-01" db="EMBL/GenBank/DDBJ databases">
        <authorList>
            <person name="Braso-Vives M."/>
        </authorList>
    </citation>
    <scope>NUCLEOTIDE SEQUENCE</scope>
</reference>
<evidence type="ECO:0000256" key="4">
    <source>
        <dbReference type="SAM" id="SignalP"/>
    </source>
</evidence>
<evidence type="ECO:0000313" key="6">
    <source>
        <dbReference type="EMBL" id="CAH1248982.1"/>
    </source>
</evidence>